<evidence type="ECO:0000259" key="2">
    <source>
        <dbReference type="Pfam" id="PF01757"/>
    </source>
</evidence>
<organism evidence="3 4">
    <name type="scientific">Prevotella brunnea</name>
    <dbReference type="NCBI Taxonomy" id="2508867"/>
    <lineage>
        <taxon>Bacteria</taxon>
        <taxon>Pseudomonadati</taxon>
        <taxon>Bacteroidota</taxon>
        <taxon>Bacteroidia</taxon>
        <taxon>Bacteroidales</taxon>
        <taxon>Prevotellaceae</taxon>
        <taxon>Prevotella</taxon>
    </lineage>
</organism>
<keyword evidence="1" id="KW-0472">Membrane</keyword>
<feature type="transmembrane region" description="Helical" evidence="1">
    <location>
        <begin position="289"/>
        <end position="313"/>
    </location>
</feature>
<keyword evidence="3" id="KW-0808">Transferase</keyword>
<feature type="transmembrane region" description="Helical" evidence="1">
    <location>
        <begin position="255"/>
        <end position="277"/>
    </location>
</feature>
<name>A0A5C8GML3_9BACT</name>
<dbReference type="Proteomes" id="UP000321612">
    <property type="component" value="Unassembled WGS sequence"/>
</dbReference>
<dbReference type="GO" id="GO:0016747">
    <property type="term" value="F:acyltransferase activity, transferring groups other than amino-acyl groups"/>
    <property type="evidence" value="ECO:0007669"/>
    <property type="project" value="InterPro"/>
</dbReference>
<gene>
    <name evidence="3" type="ORF">ETF27_00305</name>
</gene>
<comment type="caution">
    <text evidence="3">The sequence shown here is derived from an EMBL/GenBank/DDBJ whole genome shotgun (WGS) entry which is preliminary data.</text>
</comment>
<accession>A0A5C8GML3</accession>
<feature type="domain" description="Acyltransferase 3" evidence="2">
    <location>
        <begin position="6"/>
        <end position="311"/>
    </location>
</feature>
<keyword evidence="1" id="KW-1133">Transmembrane helix</keyword>
<evidence type="ECO:0000313" key="4">
    <source>
        <dbReference type="Proteomes" id="UP000321612"/>
    </source>
</evidence>
<keyword evidence="1" id="KW-0812">Transmembrane</keyword>
<dbReference type="EMBL" id="SDIK01000004">
    <property type="protein sequence ID" value="TXJ63417.1"/>
    <property type="molecule type" value="Genomic_DNA"/>
</dbReference>
<feature type="transmembrane region" description="Helical" evidence="1">
    <location>
        <begin position="185"/>
        <end position="204"/>
    </location>
</feature>
<dbReference type="AlphaFoldDB" id="A0A5C8GML3"/>
<keyword evidence="4" id="KW-1185">Reference proteome</keyword>
<feature type="transmembrane region" description="Helical" evidence="1">
    <location>
        <begin position="224"/>
        <end position="243"/>
    </location>
</feature>
<dbReference type="Pfam" id="PF01757">
    <property type="entry name" value="Acyl_transf_3"/>
    <property type="match status" value="1"/>
</dbReference>
<feature type="transmembrane region" description="Helical" evidence="1">
    <location>
        <begin position="134"/>
        <end position="152"/>
    </location>
</feature>
<feature type="transmembrane region" description="Helical" evidence="1">
    <location>
        <begin position="158"/>
        <end position="178"/>
    </location>
</feature>
<evidence type="ECO:0000256" key="1">
    <source>
        <dbReference type="SAM" id="Phobius"/>
    </source>
</evidence>
<dbReference type="OrthoDB" id="6623990at2"/>
<reference evidence="4" key="1">
    <citation type="submission" date="2019-05" db="EMBL/GenBank/DDBJ databases">
        <title>Prevotella brunnea sp. nov., isolated from a wound of a patient.</title>
        <authorList>
            <person name="Buhl M."/>
        </authorList>
    </citation>
    <scope>NUCLEOTIDE SEQUENCE [LARGE SCALE GENOMIC DNA]</scope>
    <source>
        <strain evidence="4">A2672</strain>
    </source>
</reference>
<evidence type="ECO:0000313" key="3">
    <source>
        <dbReference type="EMBL" id="TXJ63417.1"/>
    </source>
</evidence>
<protein>
    <submittedName>
        <fullName evidence="3">Acyltransferase</fullName>
    </submittedName>
</protein>
<feature type="transmembrane region" description="Helical" evidence="1">
    <location>
        <begin position="67"/>
        <end position="91"/>
    </location>
</feature>
<keyword evidence="3" id="KW-0012">Acyltransferase</keyword>
<proteinExistence type="predicted"/>
<sequence length="323" mass="36990">MHERKTWIDLLRGFSMLAILLDHTEIYYTGGNIIDYNLYVANVLVVFFFLSGYLFHKDSGFSLRSKLISIGRGILMPYFIFTCTLAVPKALAHGSDIANTFLAVLTGEASWFIAALAVAETAFALLLWISRGKWCILLPMVTLSFAGCVWLSTCHFPLYWQLDNACMALPILYLGYVYHRHEQAFNAIHSPFSTSFLLLCVVVMKIYEYENNINLLIKPIAVTNWYVFVIDMTFATLFLVHLAKYFNSIGWMEWIGCRSIVFYFLSGGIPLLVSVGLQKANMSYSGEYYQVMTAYLLVCLFTAFLTWLIYRFVPFITGRKMQQ</sequence>
<dbReference type="InterPro" id="IPR002656">
    <property type="entry name" value="Acyl_transf_3_dom"/>
</dbReference>
<feature type="transmembrane region" description="Helical" evidence="1">
    <location>
        <begin position="111"/>
        <end position="129"/>
    </location>
</feature>
<feature type="transmembrane region" description="Helical" evidence="1">
    <location>
        <begin position="36"/>
        <end position="55"/>
    </location>
</feature>